<comment type="cofactor">
    <cofactor evidence="1">
        <name>Fe(2+)</name>
        <dbReference type="ChEBI" id="CHEBI:29033"/>
    </cofactor>
</comment>
<dbReference type="Proteomes" id="UP001315278">
    <property type="component" value="Unassembled WGS sequence"/>
</dbReference>
<reference evidence="3" key="1">
    <citation type="journal article" date="2021" name="ISME J.">
        <title>Evolutionary origin and ecological implication of a unique nif island in free-living Bradyrhizobium lineages.</title>
        <authorList>
            <person name="Tao J."/>
        </authorList>
    </citation>
    <scope>NUCLEOTIDE SEQUENCE [LARGE SCALE GENOMIC DNA]</scope>
    <source>
        <strain evidence="3">SZCCT0434</strain>
    </source>
</reference>
<keyword evidence="2" id="KW-0560">Oxidoreductase</keyword>
<name>A0ABS5FY69_9BRAD</name>
<protein>
    <submittedName>
        <fullName evidence="2">Phytanoyl-CoA dioxygenase family protein</fullName>
    </submittedName>
</protein>
<dbReference type="RefSeq" id="WP_212495318.1">
    <property type="nucleotide sequence ID" value="NZ_JAFCJH010000073.1"/>
</dbReference>
<keyword evidence="2" id="KW-0223">Dioxygenase</keyword>
<dbReference type="Pfam" id="PF05711">
    <property type="entry name" value="TylF"/>
    <property type="match status" value="1"/>
</dbReference>
<evidence type="ECO:0000313" key="2">
    <source>
        <dbReference type="EMBL" id="MBR0801196.1"/>
    </source>
</evidence>
<dbReference type="GO" id="GO:0051213">
    <property type="term" value="F:dioxygenase activity"/>
    <property type="evidence" value="ECO:0007669"/>
    <property type="project" value="UniProtKB-KW"/>
</dbReference>
<dbReference type="InterPro" id="IPR008884">
    <property type="entry name" value="TylF_MeTrfase"/>
</dbReference>
<keyword evidence="3" id="KW-1185">Reference proteome</keyword>
<dbReference type="Gene3D" id="3.40.50.150">
    <property type="entry name" value="Vaccinia Virus protein VP39"/>
    <property type="match status" value="1"/>
</dbReference>
<accession>A0ABS5FY69</accession>
<evidence type="ECO:0000313" key="3">
    <source>
        <dbReference type="Proteomes" id="UP001315278"/>
    </source>
</evidence>
<dbReference type="Pfam" id="PF05721">
    <property type="entry name" value="PhyH"/>
    <property type="match status" value="1"/>
</dbReference>
<evidence type="ECO:0000256" key="1">
    <source>
        <dbReference type="ARBA" id="ARBA00001954"/>
    </source>
</evidence>
<dbReference type="SUPFAM" id="SSF51197">
    <property type="entry name" value="Clavaminate synthase-like"/>
    <property type="match status" value="1"/>
</dbReference>
<dbReference type="PANTHER" id="PTHR20883">
    <property type="entry name" value="PHYTANOYL-COA DIOXYGENASE DOMAIN CONTAINING 1"/>
    <property type="match status" value="1"/>
</dbReference>
<dbReference type="Gene3D" id="2.60.120.620">
    <property type="entry name" value="q2cbj1_9rhob like domain"/>
    <property type="match status" value="1"/>
</dbReference>
<comment type="caution">
    <text evidence="2">The sequence shown here is derived from an EMBL/GenBank/DDBJ whole genome shotgun (WGS) entry which is preliminary data.</text>
</comment>
<dbReference type="EMBL" id="JAFCJH010000073">
    <property type="protein sequence ID" value="MBR0801196.1"/>
    <property type="molecule type" value="Genomic_DNA"/>
</dbReference>
<dbReference type="InterPro" id="IPR029063">
    <property type="entry name" value="SAM-dependent_MTases_sf"/>
</dbReference>
<sequence>MIQLTQTELDRLHSDYERDGYLLVRNALSAEEMAPIQAQWNAARDGLRNGRVVDGMRRDNFYIHGLLPGPVGQVYKHPNVARIVNRLLGEDVALYINRLNVKDTSFNDSIHLHQDIPYFNGGEQKMNVFLALQDINLNNGAMVYVPKSHELGILDRKTIDISAHPELEVLVPSLRPGDLVFAHINLWHSSVPNTQQTDRVLLQMIFQPATDGSYYPLSVPKPTLMSGEWKTETFRPWKTITAATTSQLDKDAMMAAAPAAAAEENPPAVVMAMVGATEVPQSVARSLSRDKLIRQIKPYVPVALRQPLKDLIARRSLPPQTKIVSGHAPAAIRPAAQELPEYFTPSTGPKQVLPLPEHAIDWSSEIKPTIQYLKRAGKLRVLLAACEGVQPNFVNTLQSNGVDVAGYVHVSKSAGDRFSAPDGKPIYQPADISKLEGVDAIIVMATLDFSYIIRKCEQHLRNDIAFVPASAEAIVPEPVRRASVGDWATRSSILTYLYVSGLRGHFAEFGTFWGRAFYGSYFELSHWLQGRFYAFDSFEGLSVPDQRETVYTNGDFIKGAYGYNHISFQALAEILRLPEDRVVTVPGFFDKSLTPAKAEQLGIAPKSLSVVRIDCDLLDPTMSVLEFITPLLDDGALVYFDDWRLCRSDPNVGERGAVIKWLAANPSFELVDFPSIHWQHQWFIFHRSRPARAKNV</sequence>
<dbReference type="PANTHER" id="PTHR20883:SF48">
    <property type="entry name" value="ECTOINE DIOXYGENASE"/>
    <property type="match status" value="1"/>
</dbReference>
<dbReference type="InterPro" id="IPR008775">
    <property type="entry name" value="Phytyl_CoA_dOase-like"/>
</dbReference>
<proteinExistence type="predicted"/>
<organism evidence="2 3">
    <name type="scientific">Bradyrhizobium jicamae</name>
    <dbReference type="NCBI Taxonomy" id="280332"/>
    <lineage>
        <taxon>Bacteria</taxon>
        <taxon>Pseudomonadati</taxon>
        <taxon>Pseudomonadota</taxon>
        <taxon>Alphaproteobacteria</taxon>
        <taxon>Hyphomicrobiales</taxon>
        <taxon>Nitrobacteraceae</taxon>
        <taxon>Bradyrhizobium</taxon>
    </lineage>
</organism>
<gene>
    <name evidence="2" type="ORF">JQ615_38170</name>
</gene>